<dbReference type="RefSeq" id="WP_131927257.1">
    <property type="nucleotide sequence ID" value="NZ_SLXB01000027.1"/>
</dbReference>
<organism evidence="1 2">
    <name type="scientific">Prevotella heparinolytica</name>
    <dbReference type="NCBI Taxonomy" id="28113"/>
    <lineage>
        <taxon>Bacteria</taxon>
        <taxon>Pseudomonadati</taxon>
        <taxon>Bacteroidota</taxon>
        <taxon>Bacteroidia</taxon>
        <taxon>Bacteroidales</taxon>
        <taxon>Bacteroidaceae</taxon>
        <taxon>Bacteroides</taxon>
    </lineage>
</organism>
<protein>
    <submittedName>
        <fullName evidence="1">Uncharacterized protein</fullName>
    </submittedName>
</protein>
<evidence type="ECO:0000313" key="1">
    <source>
        <dbReference type="EMBL" id="TCO88125.1"/>
    </source>
</evidence>
<sequence>MNYFIDYITTYANVNKKGKELQMYVQQFNHHLIAHEVSLDALKCDIEHQIDVLNEKYPRSRYIHLVPFSDAKGGQWTICVKDNPDDVVCIISYQKVLGYYALADRVDDLVKIK</sequence>
<reference evidence="1 2" key="1">
    <citation type="submission" date="2019-03" db="EMBL/GenBank/DDBJ databases">
        <title>Genomic Encyclopedia of Type Strains, Phase IV (KMG-IV): sequencing the most valuable type-strain genomes for metagenomic binning, comparative biology and taxonomic classification.</title>
        <authorList>
            <person name="Goeker M."/>
        </authorList>
    </citation>
    <scope>NUCLEOTIDE SEQUENCE [LARGE SCALE GENOMIC DNA]</scope>
    <source>
        <strain evidence="1 2">DSM 23917</strain>
    </source>
</reference>
<dbReference type="EMBL" id="SLXB01000027">
    <property type="protein sequence ID" value="TCO88125.1"/>
    <property type="molecule type" value="Genomic_DNA"/>
</dbReference>
<comment type="caution">
    <text evidence="1">The sequence shown here is derived from an EMBL/GenBank/DDBJ whole genome shotgun (WGS) entry which is preliminary data.</text>
</comment>
<proteinExistence type="predicted"/>
<dbReference type="Proteomes" id="UP000295600">
    <property type="component" value="Unassembled WGS sequence"/>
</dbReference>
<dbReference type="AlphaFoldDB" id="A0A4R2LHC5"/>
<accession>A0A4R2LHC5</accession>
<gene>
    <name evidence="1" type="ORF">EV202_1278</name>
</gene>
<evidence type="ECO:0000313" key="2">
    <source>
        <dbReference type="Proteomes" id="UP000295600"/>
    </source>
</evidence>
<name>A0A4R2LHC5_9BACE</name>